<dbReference type="EMBL" id="CAIIXF020000005">
    <property type="protein sequence ID" value="CAH1783205.1"/>
    <property type="molecule type" value="Genomic_DNA"/>
</dbReference>
<evidence type="ECO:0000313" key="4">
    <source>
        <dbReference type="Proteomes" id="UP000749559"/>
    </source>
</evidence>
<dbReference type="OrthoDB" id="447173at2759"/>
<dbReference type="PANTHER" id="PTHR45703:SF1">
    <property type="entry name" value="DYNEINS HEAVY CHAIN"/>
    <property type="match status" value="1"/>
</dbReference>
<reference evidence="3" key="1">
    <citation type="submission" date="2022-03" db="EMBL/GenBank/DDBJ databases">
        <authorList>
            <person name="Martin C."/>
        </authorList>
    </citation>
    <scope>NUCLEOTIDE SEQUENCE</scope>
</reference>
<dbReference type="Gene3D" id="1.10.472.130">
    <property type="match status" value="1"/>
</dbReference>
<gene>
    <name evidence="3" type="ORF">OFUS_LOCUS9564</name>
</gene>
<evidence type="ECO:0000259" key="2">
    <source>
        <dbReference type="Pfam" id="PF17852"/>
    </source>
</evidence>
<dbReference type="GO" id="GO:0030286">
    <property type="term" value="C:dynein complex"/>
    <property type="evidence" value="ECO:0007669"/>
    <property type="project" value="InterPro"/>
</dbReference>
<dbReference type="GO" id="GO:0051959">
    <property type="term" value="F:dynein light intermediate chain binding"/>
    <property type="evidence" value="ECO:0007669"/>
    <property type="project" value="InterPro"/>
</dbReference>
<dbReference type="Pfam" id="PF17852">
    <property type="entry name" value="Dynein_AAA_lid"/>
    <property type="match status" value="1"/>
</dbReference>
<dbReference type="Proteomes" id="UP000749559">
    <property type="component" value="Unassembled WGS sequence"/>
</dbReference>
<keyword evidence="4" id="KW-1185">Reference proteome</keyword>
<dbReference type="GO" id="GO:0045505">
    <property type="term" value="F:dynein intermediate chain binding"/>
    <property type="evidence" value="ECO:0007669"/>
    <property type="project" value="InterPro"/>
</dbReference>
<evidence type="ECO:0000256" key="1">
    <source>
        <dbReference type="SAM" id="MobiDB-lite"/>
    </source>
</evidence>
<dbReference type="PANTHER" id="PTHR45703">
    <property type="entry name" value="DYNEIN HEAVY CHAIN"/>
    <property type="match status" value="1"/>
</dbReference>
<accession>A0A8S4NNL6</accession>
<dbReference type="GO" id="GO:0007018">
    <property type="term" value="P:microtubule-based movement"/>
    <property type="evidence" value="ECO:0007669"/>
    <property type="project" value="InterPro"/>
</dbReference>
<name>A0A8S4NNL6_OWEFU</name>
<feature type="compositionally biased region" description="Acidic residues" evidence="1">
    <location>
        <begin position="91"/>
        <end position="107"/>
    </location>
</feature>
<feature type="domain" description="Dynein heavy chain AAA 5 extension" evidence="2">
    <location>
        <begin position="38"/>
        <end position="203"/>
    </location>
</feature>
<protein>
    <recommendedName>
        <fullName evidence="2">Dynein heavy chain AAA 5 extension domain-containing protein</fullName>
    </recommendedName>
</protein>
<feature type="non-terminal residue" evidence="3">
    <location>
        <position position="241"/>
    </location>
</feature>
<dbReference type="InterPro" id="IPR041466">
    <property type="entry name" value="Dynein_AAA5_ext"/>
</dbReference>
<evidence type="ECO:0000313" key="3">
    <source>
        <dbReference type="EMBL" id="CAH1783205.1"/>
    </source>
</evidence>
<feature type="non-terminal residue" evidence="3">
    <location>
        <position position="1"/>
    </location>
</feature>
<comment type="caution">
    <text evidence="3">The sequence shown here is derived from an EMBL/GenBank/DDBJ whole genome shotgun (WGS) entry which is preliminary data.</text>
</comment>
<organism evidence="3 4">
    <name type="scientific">Owenia fusiformis</name>
    <name type="common">Polychaete worm</name>
    <dbReference type="NCBI Taxonomy" id="6347"/>
    <lineage>
        <taxon>Eukaryota</taxon>
        <taxon>Metazoa</taxon>
        <taxon>Spiralia</taxon>
        <taxon>Lophotrochozoa</taxon>
        <taxon>Annelida</taxon>
        <taxon>Polychaeta</taxon>
        <taxon>Sedentaria</taxon>
        <taxon>Canalipalpata</taxon>
        <taxon>Sabellida</taxon>
        <taxon>Oweniida</taxon>
        <taxon>Oweniidae</taxon>
        <taxon>Owenia</taxon>
    </lineage>
</organism>
<sequence length="241" mass="28572">RCGMIYIEPLQLGPMVLVKSYMDHNLPSCITEEQKDTLRMLIEWQLMPCINYSTKYLKHFVKPHAMHMTQSFLSLLGLLMLEVKALGAEEDEDEDFIEEDEEGEEEEPKVVLSDSKIIEERTVMIISHFFFALVWSTAGTVDGPSRIKFDDFYRTLCEMEGEKSKYPKPPELKFARNLLIPKKGLVFDYVFMRKQYGSWYTWESQIEKIDIDDKCKFLQNKRYEDVFEAKKWRDYDLRVLV</sequence>
<dbReference type="AlphaFoldDB" id="A0A8S4NNL6"/>
<feature type="region of interest" description="Disordered" evidence="1">
    <location>
        <begin position="91"/>
        <end position="111"/>
    </location>
</feature>
<dbReference type="InterPro" id="IPR026983">
    <property type="entry name" value="DHC"/>
</dbReference>
<proteinExistence type="predicted"/>